<feature type="non-terminal residue" evidence="1">
    <location>
        <position position="1"/>
    </location>
</feature>
<reference evidence="1" key="1">
    <citation type="journal article" date="2023" name="Genome Biol. Evol.">
        <title>Long-read-based Genome Assembly of Drosophila gunungcola Reveals Fewer Chemosensory Genes in Flower-breeding Species.</title>
        <authorList>
            <person name="Negi A."/>
            <person name="Liao B.Y."/>
            <person name="Yeh S.D."/>
        </authorList>
    </citation>
    <scope>NUCLEOTIDE SEQUENCE</scope>
    <source>
        <strain evidence="1">Sukarami</strain>
    </source>
</reference>
<keyword evidence="2" id="KW-1185">Reference proteome</keyword>
<dbReference type="AlphaFoldDB" id="A0A9Q0BQU8"/>
<sequence>SFQIYLEFRFLFCLLQRLENLPGKCICIREEEQKSKWNEKESRVRLNKEPDMLALSGEVNIGKKCISREDHCCYYKKPSTPKRFLFSVLCEVPRPSHWHSVNGFSWGFLFISFGRENANVTSFEFTS</sequence>
<evidence type="ECO:0000313" key="2">
    <source>
        <dbReference type="Proteomes" id="UP001059596"/>
    </source>
</evidence>
<accession>A0A9Q0BQU8</accession>
<gene>
    <name evidence="1" type="ORF">M5D96_005630</name>
</gene>
<proteinExistence type="predicted"/>
<protein>
    <submittedName>
        <fullName evidence="1">Uncharacterized protein</fullName>
    </submittedName>
</protein>
<dbReference type="EMBL" id="JAMKOV010000003">
    <property type="protein sequence ID" value="KAI8041372.1"/>
    <property type="molecule type" value="Genomic_DNA"/>
</dbReference>
<comment type="caution">
    <text evidence="1">The sequence shown here is derived from an EMBL/GenBank/DDBJ whole genome shotgun (WGS) entry which is preliminary data.</text>
</comment>
<organism evidence="1 2">
    <name type="scientific">Drosophila gunungcola</name>
    <name type="common">fruit fly</name>
    <dbReference type="NCBI Taxonomy" id="103775"/>
    <lineage>
        <taxon>Eukaryota</taxon>
        <taxon>Metazoa</taxon>
        <taxon>Ecdysozoa</taxon>
        <taxon>Arthropoda</taxon>
        <taxon>Hexapoda</taxon>
        <taxon>Insecta</taxon>
        <taxon>Pterygota</taxon>
        <taxon>Neoptera</taxon>
        <taxon>Endopterygota</taxon>
        <taxon>Diptera</taxon>
        <taxon>Brachycera</taxon>
        <taxon>Muscomorpha</taxon>
        <taxon>Ephydroidea</taxon>
        <taxon>Drosophilidae</taxon>
        <taxon>Drosophila</taxon>
        <taxon>Sophophora</taxon>
    </lineage>
</organism>
<name>A0A9Q0BQU8_9MUSC</name>
<evidence type="ECO:0000313" key="1">
    <source>
        <dbReference type="EMBL" id="KAI8041372.1"/>
    </source>
</evidence>
<dbReference type="Proteomes" id="UP001059596">
    <property type="component" value="Unassembled WGS sequence"/>
</dbReference>